<keyword evidence="2" id="KW-1185">Reference proteome</keyword>
<organism evidence="1 2">
    <name type="scientific">Saccharothrix saharensis</name>
    <dbReference type="NCBI Taxonomy" id="571190"/>
    <lineage>
        <taxon>Bacteria</taxon>
        <taxon>Bacillati</taxon>
        <taxon>Actinomycetota</taxon>
        <taxon>Actinomycetes</taxon>
        <taxon>Pseudonocardiales</taxon>
        <taxon>Pseudonocardiaceae</taxon>
        <taxon>Saccharothrix</taxon>
    </lineage>
</organism>
<evidence type="ECO:0000313" key="2">
    <source>
        <dbReference type="Proteomes" id="UP000316628"/>
    </source>
</evidence>
<dbReference type="AlphaFoldDB" id="A0A543JJA3"/>
<evidence type="ECO:0008006" key="3">
    <source>
        <dbReference type="Google" id="ProtNLM"/>
    </source>
</evidence>
<evidence type="ECO:0000313" key="1">
    <source>
        <dbReference type="EMBL" id="TQM82937.1"/>
    </source>
</evidence>
<dbReference type="Proteomes" id="UP000316628">
    <property type="component" value="Unassembled WGS sequence"/>
</dbReference>
<comment type="caution">
    <text evidence="1">The sequence shown here is derived from an EMBL/GenBank/DDBJ whole genome shotgun (WGS) entry which is preliminary data.</text>
</comment>
<gene>
    <name evidence="1" type="ORF">FHX81_5349</name>
</gene>
<sequence>MNTFTVKIDLDAPEPTSDQVDVLMDLFEEYHCTWGMSHDRLRAQLTIPGATFLQAAHLAGLVVGEAVERAGYGSPPVVAITVMTEAEFERREAEHDIPDLLSTEEVAIRLGISRQAVVKRAAKLGGKKVGDRAWVFDAAVIDELIEENG</sequence>
<reference evidence="1 2" key="1">
    <citation type="submission" date="2019-06" db="EMBL/GenBank/DDBJ databases">
        <title>Sequencing the genomes of 1000 actinobacteria strains.</title>
        <authorList>
            <person name="Klenk H.-P."/>
        </authorList>
    </citation>
    <scope>NUCLEOTIDE SEQUENCE [LARGE SCALE GENOMIC DNA]</scope>
    <source>
        <strain evidence="1 2">DSM 45456</strain>
    </source>
</reference>
<dbReference type="EMBL" id="VFPP01000001">
    <property type="protein sequence ID" value="TQM82937.1"/>
    <property type="molecule type" value="Genomic_DNA"/>
</dbReference>
<dbReference type="OrthoDB" id="4280247at2"/>
<name>A0A543JJA3_9PSEU</name>
<dbReference type="RefSeq" id="WP_141980749.1">
    <property type="nucleotide sequence ID" value="NZ_VFPP01000001.1"/>
</dbReference>
<protein>
    <recommendedName>
        <fullName evidence="3">Excisionase family DNA binding protein</fullName>
    </recommendedName>
</protein>
<accession>A0A543JJA3</accession>
<proteinExistence type="predicted"/>